<dbReference type="InterPro" id="IPR036259">
    <property type="entry name" value="MFS_trans_sf"/>
</dbReference>
<dbReference type="PANTHER" id="PTHR23504">
    <property type="entry name" value="MAJOR FACILITATOR SUPERFAMILY DOMAIN-CONTAINING PROTEIN 10"/>
    <property type="match status" value="1"/>
</dbReference>
<keyword evidence="5 6" id="KW-0472">Membrane</keyword>
<dbReference type="InterPro" id="IPR020846">
    <property type="entry name" value="MFS_dom"/>
</dbReference>
<keyword evidence="2" id="KW-0813">Transport</keyword>
<feature type="transmembrane region" description="Helical" evidence="6">
    <location>
        <begin position="129"/>
        <end position="150"/>
    </location>
</feature>
<dbReference type="GO" id="GO:0022857">
    <property type="term" value="F:transmembrane transporter activity"/>
    <property type="evidence" value="ECO:0007669"/>
    <property type="project" value="InterPro"/>
</dbReference>
<dbReference type="PROSITE" id="PS50850">
    <property type="entry name" value="MFS"/>
    <property type="match status" value="1"/>
</dbReference>
<dbReference type="PRINTS" id="PR01035">
    <property type="entry name" value="TCRTETA"/>
</dbReference>
<dbReference type="InterPro" id="IPR001958">
    <property type="entry name" value="Tet-R_TetA/multi-R_MdtG-like"/>
</dbReference>
<keyword evidence="4 6" id="KW-1133">Transmembrane helix</keyword>
<evidence type="ECO:0000256" key="6">
    <source>
        <dbReference type="SAM" id="Phobius"/>
    </source>
</evidence>
<evidence type="ECO:0000259" key="7">
    <source>
        <dbReference type="PROSITE" id="PS50850"/>
    </source>
</evidence>
<dbReference type="EMBL" id="FUYJ01000007">
    <property type="protein sequence ID" value="SKB03240.1"/>
    <property type="molecule type" value="Genomic_DNA"/>
</dbReference>
<dbReference type="SUPFAM" id="SSF103473">
    <property type="entry name" value="MFS general substrate transporter"/>
    <property type="match status" value="1"/>
</dbReference>
<dbReference type="CDD" id="cd17325">
    <property type="entry name" value="MFS_MdtG_SLC18_like"/>
    <property type="match status" value="1"/>
</dbReference>
<name>A0A1T4YNE4_9BACL</name>
<dbReference type="InterPro" id="IPR011701">
    <property type="entry name" value="MFS"/>
</dbReference>
<dbReference type="Proteomes" id="UP000190042">
    <property type="component" value="Unassembled WGS sequence"/>
</dbReference>
<evidence type="ECO:0000313" key="9">
    <source>
        <dbReference type="Proteomes" id="UP000190042"/>
    </source>
</evidence>
<feature type="transmembrane region" description="Helical" evidence="6">
    <location>
        <begin position="162"/>
        <end position="185"/>
    </location>
</feature>
<evidence type="ECO:0000256" key="3">
    <source>
        <dbReference type="ARBA" id="ARBA00022692"/>
    </source>
</evidence>
<dbReference type="Gene3D" id="1.20.1250.20">
    <property type="entry name" value="MFS general substrate transporter like domains"/>
    <property type="match status" value="1"/>
</dbReference>
<evidence type="ECO:0000313" key="8">
    <source>
        <dbReference type="EMBL" id="SKB03240.1"/>
    </source>
</evidence>
<dbReference type="PANTHER" id="PTHR23504:SF15">
    <property type="entry name" value="MAJOR FACILITATOR SUPERFAMILY (MFS) PROFILE DOMAIN-CONTAINING PROTEIN"/>
    <property type="match status" value="1"/>
</dbReference>
<feature type="domain" description="Major facilitator superfamily (MFS) profile" evidence="7">
    <location>
        <begin position="37"/>
        <end position="414"/>
    </location>
</feature>
<gene>
    <name evidence="8" type="ORF">SAMN04244570_3130</name>
</gene>
<keyword evidence="3 6" id="KW-0812">Transmembrane</keyword>
<feature type="transmembrane region" description="Helical" evidence="6">
    <location>
        <begin position="240"/>
        <end position="262"/>
    </location>
</feature>
<dbReference type="Pfam" id="PF07690">
    <property type="entry name" value="MFS_1"/>
    <property type="match status" value="1"/>
</dbReference>
<protein>
    <submittedName>
        <fullName evidence="8">Major Facilitator Superfamily protein</fullName>
    </submittedName>
</protein>
<feature type="transmembrane region" description="Helical" evidence="6">
    <location>
        <begin position="391"/>
        <end position="409"/>
    </location>
</feature>
<evidence type="ECO:0000256" key="4">
    <source>
        <dbReference type="ARBA" id="ARBA00022989"/>
    </source>
</evidence>
<feature type="transmembrane region" description="Helical" evidence="6">
    <location>
        <begin position="71"/>
        <end position="91"/>
    </location>
</feature>
<evidence type="ECO:0000256" key="1">
    <source>
        <dbReference type="ARBA" id="ARBA00004651"/>
    </source>
</evidence>
<reference evidence="9" key="1">
    <citation type="submission" date="2017-02" db="EMBL/GenBank/DDBJ databases">
        <authorList>
            <person name="Varghese N."/>
            <person name="Submissions S."/>
        </authorList>
    </citation>
    <scope>NUCLEOTIDE SEQUENCE [LARGE SCALE GENOMIC DNA]</scope>
    <source>
        <strain evidence="9">DSM 23966</strain>
    </source>
</reference>
<proteinExistence type="predicted"/>
<dbReference type="GO" id="GO:0005886">
    <property type="term" value="C:plasma membrane"/>
    <property type="evidence" value="ECO:0007669"/>
    <property type="project" value="UniProtKB-SubCell"/>
</dbReference>
<evidence type="ECO:0000256" key="2">
    <source>
        <dbReference type="ARBA" id="ARBA00022448"/>
    </source>
</evidence>
<feature type="transmembrane region" description="Helical" evidence="6">
    <location>
        <begin position="304"/>
        <end position="321"/>
    </location>
</feature>
<evidence type="ECO:0000256" key="5">
    <source>
        <dbReference type="ARBA" id="ARBA00023136"/>
    </source>
</evidence>
<keyword evidence="9" id="KW-1185">Reference proteome</keyword>
<feature type="transmembrane region" description="Helical" evidence="6">
    <location>
        <begin position="191"/>
        <end position="211"/>
    </location>
</feature>
<feature type="transmembrane region" description="Helical" evidence="6">
    <location>
        <begin position="274"/>
        <end position="292"/>
    </location>
</feature>
<feature type="transmembrane region" description="Helical" evidence="6">
    <location>
        <begin position="38"/>
        <end position="59"/>
    </location>
</feature>
<feature type="transmembrane region" description="Helical" evidence="6">
    <location>
        <begin position="327"/>
        <end position="349"/>
    </location>
</feature>
<dbReference type="AlphaFoldDB" id="A0A1T4YNE4"/>
<sequence length="425" mass="46467">MVVDVILVLSILERYPHSSYDVRETNYSESGLPMKKTILLLMSVQFFVYLGFGIIIPILPEVILAEGYSEVHVGGLLTIYALSSFFTAPLWGSLSDRTGRKKLIMIGLLGFSASFFLFAVFMHHLPLLYVSRIIGGIFSGALYTAVTGFVADLTTEENRNKYMGLLGMSIGLGFIFGPAIGGILGDIQLQIPFLASGTLTLLLTVYASIILKEPDRHNSANKRAIIPKGASTLWTYRIRYLFITSFIITFLLAGVESTFQLFQIDKIQITPLQLGYLFMVSGLVDAAIQGGVVRRVKNGTETSWIIVAQIVTAIGLALIPFSMNLIWAGFAMSVFTAGNALVRTVLVSLTTKEAGGMYGTAAGLSYSMDNMGRIIGPLLFTWIFTMEAGNMYFISAILAILSIGLVWIFRKSTRSLKNVTETAVS</sequence>
<comment type="subcellular location">
    <subcellularLocation>
        <location evidence="1">Cell membrane</location>
        <topology evidence="1">Multi-pass membrane protein</topology>
    </subcellularLocation>
</comment>
<organism evidence="8 9">
    <name type="scientific">Sporosarcina newyorkensis</name>
    <dbReference type="NCBI Taxonomy" id="759851"/>
    <lineage>
        <taxon>Bacteria</taxon>
        <taxon>Bacillati</taxon>
        <taxon>Bacillota</taxon>
        <taxon>Bacilli</taxon>
        <taxon>Bacillales</taxon>
        <taxon>Caryophanaceae</taxon>
        <taxon>Sporosarcina</taxon>
    </lineage>
</organism>
<feature type="transmembrane region" description="Helical" evidence="6">
    <location>
        <begin position="103"/>
        <end position="123"/>
    </location>
</feature>
<accession>A0A1T4YNE4</accession>